<gene>
    <name evidence="1" type="ORF">BB934_28255</name>
</gene>
<reference evidence="1" key="1">
    <citation type="submission" date="2016-07" db="EMBL/GenBank/DDBJ databases">
        <title>Microvirga ossetica sp. nov. a new species of rhizobia isolated from root nodules of the legume species Vicia alpestris Steven originated from North Ossetia region in the Caucasus.</title>
        <authorList>
            <person name="Safronova V.I."/>
            <person name="Kuznetsova I.G."/>
            <person name="Sazanova A.L."/>
            <person name="Belimov A."/>
            <person name="Andronov E."/>
            <person name="Osledkin Y.S."/>
            <person name="Onishchuk O.P."/>
            <person name="Kurchak O.N."/>
            <person name="Shaposhnikov A.I."/>
            <person name="Willems A."/>
            <person name="Tikhonovich I.A."/>
        </authorList>
    </citation>
    <scope>NUCLEOTIDE SEQUENCE [LARGE SCALE GENOMIC DNA]</scope>
    <source>
        <strain evidence="1">V5/3M</strain>
        <plasmid evidence="1">unnamed1</plasmid>
    </source>
</reference>
<dbReference type="KEGG" id="moc:BB934_28255"/>
<protein>
    <submittedName>
        <fullName evidence="1">Uncharacterized protein</fullName>
    </submittedName>
</protein>
<sequence length="85" mass="9308">MAAIAHVLTLARVAELLGEEEDLLHEISIEMEPEDGVIGVHGVGDDYTPAFTDFGIENLRERIELHKADARRASDVAATKLDPRS</sequence>
<evidence type="ECO:0000313" key="1">
    <source>
        <dbReference type="EMBL" id="ANY82230.1"/>
    </source>
</evidence>
<accession>A0A1B2EQK5</accession>
<keyword evidence="1" id="KW-0614">Plasmid</keyword>
<dbReference type="OrthoDB" id="7574088at2"/>
<geneLocation type="plasmid" evidence="1">
    <name>unnamed1</name>
</geneLocation>
<organism evidence="1">
    <name type="scientific">Microvirga ossetica</name>
    <dbReference type="NCBI Taxonomy" id="1882682"/>
    <lineage>
        <taxon>Bacteria</taxon>
        <taxon>Pseudomonadati</taxon>
        <taxon>Pseudomonadota</taxon>
        <taxon>Alphaproteobacteria</taxon>
        <taxon>Hyphomicrobiales</taxon>
        <taxon>Methylobacteriaceae</taxon>
        <taxon>Microvirga</taxon>
    </lineage>
</organism>
<proteinExistence type="predicted"/>
<dbReference type="EMBL" id="CP016617">
    <property type="protein sequence ID" value="ANY82230.1"/>
    <property type="molecule type" value="Genomic_DNA"/>
</dbReference>
<dbReference type="AlphaFoldDB" id="A0A1B2EQK5"/>
<dbReference type="RefSeq" id="WP_099513369.1">
    <property type="nucleotide sequence ID" value="NZ_CP016617.1"/>
</dbReference>
<name>A0A1B2EQK5_9HYPH</name>